<keyword evidence="2" id="KW-0235">DNA replication</keyword>
<keyword evidence="4" id="KW-0614">Plasmid</keyword>
<geneLocation type="plasmid" evidence="4 5">
    <name>pBbsII</name>
</geneLocation>
<dbReference type="Pfam" id="PF01446">
    <property type="entry name" value="Rep_1"/>
    <property type="match status" value="1"/>
</dbReference>
<evidence type="ECO:0000256" key="2">
    <source>
        <dbReference type="ARBA" id="ARBA00022705"/>
    </source>
</evidence>
<dbReference type="EMBL" id="CP134051">
    <property type="protein sequence ID" value="WNC17868.1"/>
    <property type="molecule type" value="Genomic_DNA"/>
</dbReference>
<organism evidence="4 5">
    <name type="scientific">Brevibacillus brevis</name>
    <name type="common">Bacillus brevis</name>
    <dbReference type="NCBI Taxonomy" id="1393"/>
    <lineage>
        <taxon>Bacteria</taxon>
        <taxon>Bacillati</taxon>
        <taxon>Bacillota</taxon>
        <taxon>Bacilli</taxon>
        <taxon>Bacillales</taxon>
        <taxon>Paenibacillaceae</taxon>
        <taxon>Brevibacillus</taxon>
    </lineage>
</organism>
<evidence type="ECO:0000256" key="1">
    <source>
        <dbReference type="ARBA" id="ARBA00008909"/>
    </source>
</evidence>
<gene>
    <name evidence="4" type="ORF">RGB73_30070</name>
</gene>
<protein>
    <submittedName>
        <fullName evidence="4">Protein rep</fullName>
    </submittedName>
</protein>
<dbReference type="RefSeq" id="WP_310774672.1">
    <property type="nucleotide sequence ID" value="NZ_CP134051.1"/>
</dbReference>
<keyword evidence="5" id="KW-1185">Reference proteome</keyword>
<reference evidence="4 5" key="1">
    <citation type="submission" date="2023-09" db="EMBL/GenBank/DDBJ databases">
        <title>Complete Genome and Methylome dissection of Bacillus brevis NEB573 original source of BbsI restriction endonuclease.</title>
        <authorList>
            <person name="Fomenkov A."/>
            <person name="Roberts R.D."/>
        </authorList>
    </citation>
    <scope>NUCLEOTIDE SEQUENCE [LARGE SCALE GENOMIC DNA]</scope>
    <source>
        <strain evidence="4 5">NEB573</strain>
        <plasmid evidence="4 5">pBbsII</plasmid>
    </source>
</reference>
<comment type="similarity">
    <text evidence="1">Belongs to the Gram-positive plasmids replication protein type 1 family.</text>
</comment>
<evidence type="ECO:0000313" key="5">
    <source>
        <dbReference type="Proteomes" id="UP001256827"/>
    </source>
</evidence>
<dbReference type="InterPro" id="IPR000989">
    <property type="entry name" value="Rep"/>
</dbReference>
<proteinExistence type="inferred from homology"/>
<feature type="compositionally biased region" description="Polar residues" evidence="3">
    <location>
        <begin position="1"/>
        <end position="11"/>
    </location>
</feature>
<accession>A0ABY9TD24</accession>
<feature type="region of interest" description="Disordered" evidence="3">
    <location>
        <begin position="1"/>
        <end position="20"/>
    </location>
</feature>
<name>A0ABY9TD24_BREBE</name>
<evidence type="ECO:0000256" key="3">
    <source>
        <dbReference type="SAM" id="MobiDB-lite"/>
    </source>
</evidence>
<sequence>MSFSMSNSTSKEAAKKEGVFDERGGSPLGIYYEITVTLKNGNSERPRFEKYVLQSIAKVALPGERVAICFRNRRSKDSDVEVWKHRASQKAFYANLQVCGSVWLCPVCAAKISERRKNELRHAVDAHMEQGGKLAMLTLTFSHTMGDRLKETMAKFGAAVDRFRSGKRYNRIKKKMGLIGTVRSFEITYGNNGWHPHVHILMFYQNEIDMWEVEDELMDLWALALSSTGLSANRKYGLTLQDAEKASDYVSKWGVEHEMTKSHSKMGKKGGMTPFDFLREFLVTGDTSMLDKFREYGEAVKGKRQLMWSRGLKEMFLLEDKTDEQIATEKVEEADLLGMIPYEMWTRILRNDFRAQFLQLVEEQGFDQALEFVSSMVRAKWDFSRT</sequence>
<dbReference type="Proteomes" id="UP001256827">
    <property type="component" value="Plasmid pBbsII"/>
</dbReference>
<evidence type="ECO:0000313" key="4">
    <source>
        <dbReference type="EMBL" id="WNC17868.1"/>
    </source>
</evidence>